<dbReference type="Proteomes" id="UP000616885">
    <property type="component" value="Unassembled WGS sequence"/>
</dbReference>
<dbReference type="GO" id="GO:0016787">
    <property type="term" value="F:hydrolase activity"/>
    <property type="evidence" value="ECO:0007669"/>
    <property type="project" value="InterPro"/>
</dbReference>
<dbReference type="PANTHER" id="PTHR23024">
    <property type="entry name" value="ARYLACETAMIDE DEACETYLASE"/>
    <property type="match status" value="1"/>
</dbReference>
<dbReference type="AlphaFoldDB" id="A0A8H7N7E8"/>
<dbReference type="EMBL" id="JADCTT010000006">
    <property type="protein sequence ID" value="KAF9750435.1"/>
    <property type="molecule type" value="Genomic_DNA"/>
</dbReference>
<name>A0A8H7N7E8_BIOOC</name>
<protein>
    <recommendedName>
        <fullName evidence="1">Alpha/beta hydrolase fold-3 domain-containing protein</fullName>
    </recommendedName>
</protein>
<feature type="domain" description="Alpha/beta hydrolase fold-3" evidence="1">
    <location>
        <begin position="55"/>
        <end position="181"/>
    </location>
</feature>
<gene>
    <name evidence="2" type="ORF">IM811_014655</name>
</gene>
<reference evidence="2" key="1">
    <citation type="submission" date="2020-10" db="EMBL/GenBank/DDBJ databases">
        <title>High-Quality Genome Resource of Clonostachys rosea strain S41 by Oxford Nanopore Long-Read Sequencing.</title>
        <authorList>
            <person name="Wang H."/>
        </authorList>
    </citation>
    <scope>NUCLEOTIDE SEQUENCE</scope>
    <source>
        <strain evidence="2">S41</strain>
    </source>
</reference>
<evidence type="ECO:0000313" key="2">
    <source>
        <dbReference type="EMBL" id="KAF9750435.1"/>
    </source>
</evidence>
<proteinExistence type="predicted"/>
<accession>A0A8H7N7E8</accession>
<dbReference type="InterPro" id="IPR000073">
    <property type="entry name" value="AB_hydrolase_1"/>
</dbReference>
<dbReference type="InterPro" id="IPR050466">
    <property type="entry name" value="Carboxylest/Gibb_receptor"/>
</dbReference>
<evidence type="ECO:0000313" key="3">
    <source>
        <dbReference type="Proteomes" id="UP000616885"/>
    </source>
</evidence>
<dbReference type="PRINTS" id="PR00111">
    <property type="entry name" value="ABHYDROLASE"/>
</dbReference>
<dbReference type="SUPFAM" id="SSF53474">
    <property type="entry name" value="alpha/beta-Hydrolases"/>
    <property type="match status" value="1"/>
</dbReference>
<dbReference type="Pfam" id="PF07859">
    <property type="entry name" value="Abhydrolase_3"/>
    <property type="match status" value="1"/>
</dbReference>
<dbReference type="InterPro" id="IPR013094">
    <property type="entry name" value="AB_hydrolase_3"/>
</dbReference>
<dbReference type="Gene3D" id="3.40.50.1820">
    <property type="entry name" value="alpha/beta hydrolase"/>
    <property type="match status" value="1"/>
</dbReference>
<dbReference type="InterPro" id="IPR029058">
    <property type="entry name" value="AB_hydrolase_fold"/>
</dbReference>
<comment type="caution">
    <text evidence="2">The sequence shown here is derived from an EMBL/GenBank/DDBJ whole genome shotgun (WGS) entry which is preliminary data.</text>
</comment>
<sequence>MAHFNPDDFSRYFKFNIHTTTYKTVSEHPIDCHVLIPKTLSSATKNSSEPRPVILRFHGGGLVGASGLFPDFFAPWLLELASRNSAVIVSPDYRMIPESSIDELIEDVEDSLKWTLGRAAGFCARKTDGKVDVNTSQLLAAGESAGGYLSLLTALNHPEQIRSVTAAYPMVDLLSPYFTEDYDKPIFGMPQIPYSVIEDHLKKVKQGEAPSIVSSDPRFERAQLMFCLFQRGGLKDFFTEKNPQFQILEKLKGGARFPKGGVFVYHGKTDSLVPADGSTKLAELVRELDPESKFHLEFREGEHGFDGDASLDDEWIANGVKDVAAAWLA</sequence>
<dbReference type="PANTHER" id="PTHR23024:SF339">
    <property type="entry name" value="ALPHA_BETA HYDROLASE FOLD-3 DOMAIN-CONTAINING PROTEIN"/>
    <property type="match status" value="1"/>
</dbReference>
<evidence type="ECO:0000259" key="1">
    <source>
        <dbReference type="Pfam" id="PF07859"/>
    </source>
</evidence>
<organism evidence="2 3">
    <name type="scientific">Bionectria ochroleuca</name>
    <name type="common">Gliocladium roseum</name>
    <dbReference type="NCBI Taxonomy" id="29856"/>
    <lineage>
        <taxon>Eukaryota</taxon>
        <taxon>Fungi</taxon>
        <taxon>Dikarya</taxon>
        <taxon>Ascomycota</taxon>
        <taxon>Pezizomycotina</taxon>
        <taxon>Sordariomycetes</taxon>
        <taxon>Hypocreomycetidae</taxon>
        <taxon>Hypocreales</taxon>
        <taxon>Bionectriaceae</taxon>
        <taxon>Clonostachys</taxon>
    </lineage>
</organism>